<dbReference type="SUPFAM" id="SSF47769">
    <property type="entry name" value="SAM/Pointed domain"/>
    <property type="match status" value="1"/>
</dbReference>
<dbReference type="FunFam" id="1.10.150.50:FF:000037">
    <property type="entry name" value="sphingomyelin synthase-related protein 1 isoform X1"/>
    <property type="match status" value="1"/>
</dbReference>
<feature type="transmembrane region" description="Helical" evidence="10">
    <location>
        <begin position="270"/>
        <end position="287"/>
    </location>
</feature>
<dbReference type="GO" id="GO:0000139">
    <property type="term" value="C:Golgi membrane"/>
    <property type="evidence" value="ECO:0007669"/>
    <property type="project" value="TreeGrafter"/>
</dbReference>
<dbReference type="Gene3D" id="1.10.150.50">
    <property type="entry name" value="Transcription Factor, Ets-1"/>
    <property type="match status" value="1"/>
</dbReference>
<feature type="transmembrane region" description="Helical" evidence="10">
    <location>
        <begin position="294"/>
        <end position="313"/>
    </location>
</feature>
<evidence type="ECO:0000256" key="2">
    <source>
        <dbReference type="ARBA" id="ARBA00005441"/>
    </source>
</evidence>
<evidence type="ECO:0000256" key="9">
    <source>
        <dbReference type="SAM" id="MobiDB-lite"/>
    </source>
</evidence>
<feature type="transmembrane region" description="Helical" evidence="10">
    <location>
        <begin position="319"/>
        <end position="339"/>
    </location>
</feature>
<dbReference type="CDD" id="cd09515">
    <property type="entry name" value="SAM_SGMS1-like"/>
    <property type="match status" value="1"/>
</dbReference>
<feature type="transmembrane region" description="Helical" evidence="10">
    <location>
        <begin position="171"/>
        <end position="194"/>
    </location>
</feature>
<dbReference type="PANTHER" id="PTHR21290:SF25">
    <property type="entry name" value="SPHINGOMYELIN SYNTHASE-RELATED PROTEIN 1"/>
    <property type="match status" value="1"/>
</dbReference>
<dbReference type="AlphaFoldDB" id="A0A6A4WFZ8"/>
<feature type="transmembrane region" description="Helical" evidence="10">
    <location>
        <begin position="130"/>
        <end position="151"/>
    </location>
</feature>
<keyword evidence="13" id="KW-1185">Reference proteome</keyword>
<dbReference type="GO" id="GO:0005789">
    <property type="term" value="C:endoplasmic reticulum membrane"/>
    <property type="evidence" value="ECO:0007669"/>
    <property type="project" value="TreeGrafter"/>
</dbReference>
<dbReference type="InterPro" id="IPR001660">
    <property type="entry name" value="SAM"/>
</dbReference>
<dbReference type="InterPro" id="IPR025749">
    <property type="entry name" value="Sphingomyelin_synth-like_dom"/>
</dbReference>
<feature type="region of interest" description="Disordered" evidence="9">
    <location>
        <begin position="414"/>
        <end position="433"/>
    </location>
</feature>
<evidence type="ECO:0000313" key="12">
    <source>
        <dbReference type="EMBL" id="KAF0304149.1"/>
    </source>
</evidence>
<sequence>MSDSVEEWDVERVRQWLHEHGFSSYTNLLCDRHRLDGSCLLMLTEQDLKQPPLEIKVLGDVKRLWLRLCELQGAGSRPSAVLGSPRKQRRIAAVESSDTDAVEEVPERERALLGYATSLRPERFKAVLSMLYLLLVTWITSFVMVIVHDRVPDMKRYPPLPDIFLDNIPHIPWAFSICELIGTTLLVIWISVLLVHKHRFILIRRFNSLCGTVYLLRCVTMLITSLSVPGAHLSCAPREYGDIYAKLYQAYSIWHNAGLSIQGVRSCGDYMFSGHTVALTMLNFFITEYTPRRIYFLHTFTWLLNVFGVFFILSAHEHYSIDVFIAFYITSRLFMYYHTLANNQVKRKRADEKRTRIWFPMFSYFEANVHGTVPNEFEWPVTREWLASMASAAMEKARHLGVLGGGGKLSVGGGREMNGGGVRNGVRKHRHRR</sequence>
<dbReference type="PANTHER" id="PTHR21290">
    <property type="entry name" value="SPHINGOMYELIN SYNTHETASE"/>
    <property type="match status" value="1"/>
</dbReference>
<comment type="caution">
    <text evidence="12">The sequence shown here is derived from an EMBL/GenBank/DDBJ whole genome shotgun (WGS) entry which is preliminary data.</text>
</comment>
<reference evidence="12 13" key="1">
    <citation type="submission" date="2019-07" db="EMBL/GenBank/DDBJ databases">
        <title>Draft genome assembly of a fouling barnacle, Amphibalanus amphitrite (Darwin, 1854): The first reference genome for Thecostraca.</title>
        <authorList>
            <person name="Kim W."/>
        </authorList>
    </citation>
    <scope>NUCLEOTIDE SEQUENCE [LARGE SCALE GENOMIC DNA]</scope>
    <source>
        <strain evidence="12">SNU_AA5</strain>
        <tissue evidence="12">Soma without cirri and trophi</tissue>
    </source>
</reference>
<name>A0A6A4WFZ8_AMPAM</name>
<evidence type="ECO:0000256" key="5">
    <source>
        <dbReference type="ARBA" id="ARBA00022919"/>
    </source>
</evidence>
<dbReference type="GO" id="GO:0033188">
    <property type="term" value="F:sphingomyelin synthase activity"/>
    <property type="evidence" value="ECO:0007669"/>
    <property type="project" value="TreeGrafter"/>
</dbReference>
<dbReference type="GO" id="GO:0047493">
    <property type="term" value="F:ceramide cholinephosphotransferase activity"/>
    <property type="evidence" value="ECO:0007669"/>
    <property type="project" value="TreeGrafter"/>
</dbReference>
<feature type="compositionally biased region" description="Gly residues" evidence="9">
    <location>
        <begin position="414"/>
        <end position="423"/>
    </location>
</feature>
<feature type="transmembrane region" description="Helical" evidence="10">
    <location>
        <begin position="206"/>
        <end position="228"/>
    </location>
</feature>
<evidence type="ECO:0000256" key="10">
    <source>
        <dbReference type="SAM" id="Phobius"/>
    </source>
</evidence>
<dbReference type="Pfam" id="PF14360">
    <property type="entry name" value="PAP2_C"/>
    <property type="match status" value="1"/>
</dbReference>
<evidence type="ECO:0000256" key="7">
    <source>
        <dbReference type="ARBA" id="ARBA00023098"/>
    </source>
</evidence>
<keyword evidence="6 10" id="KW-1133">Transmembrane helix</keyword>
<protein>
    <submittedName>
        <fullName evidence="12">Sphingomyelin synthase-related protein 1</fullName>
    </submittedName>
</protein>
<evidence type="ECO:0000256" key="1">
    <source>
        <dbReference type="ARBA" id="ARBA00004141"/>
    </source>
</evidence>
<evidence type="ECO:0000256" key="8">
    <source>
        <dbReference type="ARBA" id="ARBA00023136"/>
    </source>
</evidence>
<dbReference type="PROSITE" id="PS50105">
    <property type="entry name" value="SAM_DOMAIN"/>
    <property type="match status" value="1"/>
</dbReference>
<organism evidence="12 13">
    <name type="scientific">Amphibalanus amphitrite</name>
    <name type="common">Striped barnacle</name>
    <name type="synonym">Balanus amphitrite</name>
    <dbReference type="NCBI Taxonomy" id="1232801"/>
    <lineage>
        <taxon>Eukaryota</taxon>
        <taxon>Metazoa</taxon>
        <taxon>Ecdysozoa</taxon>
        <taxon>Arthropoda</taxon>
        <taxon>Crustacea</taxon>
        <taxon>Multicrustacea</taxon>
        <taxon>Cirripedia</taxon>
        <taxon>Thoracica</taxon>
        <taxon>Thoracicalcarea</taxon>
        <taxon>Balanomorpha</taxon>
        <taxon>Balanoidea</taxon>
        <taxon>Balanidae</taxon>
        <taxon>Amphibalaninae</taxon>
        <taxon>Amphibalanus</taxon>
    </lineage>
</organism>
<dbReference type="InterPro" id="IPR013761">
    <property type="entry name" value="SAM/pointed_sf"/>
</dbReference>
<comment type="similarity">
    <text evidence="2">Belongs to the sphingomyelin synthase family.</text>
</comment>
<dbReference type="OrthoDB" id="422827at2759"/>
<proteinExistence type="inferred from homology"/>
<dbReference type="InterPro" id="IPR045221">
    <property type="entry name" value="Sphingomyelin_synth-like"/>
</dbReference>
<gene>
    <name evidence="12" type="primary">SAMD8</name>
    <name evidence="12" type="ORF">FJT64_002809</name>
</gene>
<comment type="subcellular location">
    <subcellularLocation>
        <location evidence="1">Membrane</location>
        <topology evidence="1">Multi-pass membrane protein</topology>
    </subcellularLocation>
</comment>
<feature type="domain" description="SAM" evidence="11">
    <location>
        <begin position="8"/>
        <end position="74"/>
    </location>
</feature>
<evidence type="ECO:0000256" key="3">
    <source>
        <dbReference type="ARBA" id="ARBA00022679"/>
    </source>
</evidence>
<dbReference type="GO" id="GO:0005886">
    <property type="term" value="C:plasma membrane"/>
    <property type="evidence" value="ECO:0007669"/>
    <property type="project" value="TreeGrafter"/>
</dbReference>
<dbReference type="GO" id="GO:0046513">
    <property type="term" value="P:ceramide biosynthetic process"/>
    <property type="evidence" value="ECO:0007669"/>
    <property type="project" value="TreeGrafter"/>
</dbReference>
<dbReference type="EMBL" id="VIIS01000869">
    <property type="protein sequence ID" value="KAF0304149.1"/>
    <property type="molecule type" value="Genomic_DNA"/>
</dbReference>
<keyword evidence="8 10" id="KW-0472">Membrane</keyword>
<accession>A0A6A4WFZ8</accession>
<evidence type="ECO:0000259" key="11">
    <source>
        <dbReference type="PROSITE" id="PS50105"/>
    </source>
</evidence>
<keyword evidence="3" id="KW-0808">Transferase</keyword>
<keyword evidence="5" id="KW-0746">Sphingolipid metabolism</keyword>
<dbReference type="Proteomes" id="UP000440578">
    <property type="component" value="Unassembled WGS sequence"/>
</dbReference>
<keyword evidence="4 10" id="KW-0812">Transmembrane</keyword>
<keyword evidence="7" id="KW-0443">Lipid metabolism</keyword>
<evidence type="ECO:0000256" key="4">
    <source>
        <dbReference type="ARBA" id="ARBA00022692"/>
    </source>
</evidence>
<evidence type="ECO:0000313" key="13">
    <source>
        <dbReference type="Proteomes" id="UP000440578"/>
    </source>
</evidence>
<evidence type="ECO:0000256" key="6">
    <source>
        <dbReference type="ARBA" id="ARBA00022989"/>
    </source>
</evidence>
<dbReference type="SMART" id="SM00454">
    <property type="entry name" value="SAM"/>
    <property type="match status" value="1"/>
</dbReference>
<dbReference type="Pfam" id="PF00536">
    <property type="entry name" value="SAM_1"/>
    <property type="match status" value="1"/>
</dbReference>